<name>A0A8X6M922_NEPPI</name>
<feature type="transmembrane region" description="Helical" evidence="1">
    <location>
        <begin position="105"/>
        <end position="125"/>
    </location>
</feature>
<reference evidence="2" key="1">
    <citation type="submission" date="2020-08" db="EMBL/GenBank/DDBJ databases">
        <title>Multicomponent nature underlies the extraordinary mechanical properties of spider dragline silk.</title>
        <authorList>
            <person name="Kono N."/>
            <person name="Nakamura H."/>
            <person name="Mori M."/>
            <person name="Yoshida Y."/>
            <person name="Ohtoshi R."/>
            <person name="Malay A.D."/>
            <person name="Moran D.A.P."/>
            <person name="Tomita M."/>
            <person name="Numata K."/>
            <person name="Arakawa K."/>
        </authorList>
    </citation>
    <scope>NUCLEOTIDE SEQUENCE</scope>
</reference>
<dbReference type="Proteomes" id="UP000887013">
    <property type="component" value="Unassembled WGS sequence"/>
</dbReference>
<accession>A0A8X6M922</accession>
<comment type="caution">
    <text evidence="2">The sequence shown here is derived from an EMBL/GenBank/DDBJ whole genome shotgun (WGS) entry which is preliminary data.</text>
</comment>
<keyword evidence="1" id="KW-0812">Transmembrane</keyword>
<keyword evidence="1" id="KW-1133">Transmembrane helix</keyword>
<dbReference type="AlphaFoldDB" id="A0A8X6M922"/>
<dbReference type="OrthoDB" id="6419492at2759"/>
<keyword evidence="3" id="KW-1185">Reference proteome</keyword>
<feature type="transmembrane region" description="Helical" evidence="1">
    <location>
        <begin position="68"/>
        <end position="93"/>
    </location>
</feature>
<sequence length="206" mass="23616">MHFFAFPALVITLLTVIYLSFVKIFQKHLDVIRFRLLERFSGKEIFRALVIFSVAKKIHLNIERSVQLFSFLSYALIFANFLQVISGIVTGFLSGKGIIQIMYTYFTLGWTIMCFAALSMCGTQAGKARLFIKNMTQDIITKNFGDEKVGRKKLEYMNIFNLCADFDLRFTGWEMFVVDKKLLLTVTGILVTYGVLFATEVSKMTN</sequence>
<protein>
    <submittedName>
        <fullName evidence="2">Uncharacterized protein</fullName>
    </submittedName>
</protein>
<dbReference type="EMBL" id="BMAW01042085">
    <property type="protein sequence ID" value="GFS32496.1"/>
    <property type="molecule type" value="Genomic_DNA"/>
</dbReference>
<feature type="transmembrane region" description="Helical" evidence="1">
    <location>
        <begin position="6"/>
        <end position="25"/>
    </location>
</feature>
<keyword evidence="1" id="KW-0472">Membrane</keyword>
<evidence type="ECO:0000256" key="1">
    <source>
        <dbReference type="SAM" id="Phobius"/>
    </source>
</evidence>
<feature type="transmembrane region" description="Helical" evidence="1">
    <location>
        <begin position="182"/>
        <end position="201"/>
    </location>
</feature>
<organism evidence="2 3">
    <name type="scientific">Nephila pilipes</name>
    <name type="common">Giant wood spider</name>
    <name type="synonym">Nephila maculata</name>
    <dbReference type="NCBI Taxonomy" id="299642"/>
    <lineage>
        <taxon>Eukaryota</taxon>
        <taxon>Metazoa</taxon>
        <taxon>Ecdysozoa</taxon>
        <taxon>Arthropoda</taxon>
        <taxon>Chelicerata</taxon>
        <taxon>Arachnida</taxon>
        <taxon>Araneae</taxon>
        <taxon>Araneomorphae</taxon>
        <taxon>Entelegynae</taxon>
        <taxon>Araneoidea</taxon>
        <taxon>Nephilidae</taxon>
        <taxon>Nephila</taxon>
    </lineage>
</organism>
<evidence type="ECO:0000313" key="2">
    <source>
        <dbReference type="EMBL" id="GFS32496.1"/>
    </source>
</evidence>
<evidence type="ECO:0000313" key="3">
    <source>
        <dbReference type="Proteomes" id="UP000887013"/>
    </source>
</evidence>
<gene>
    <name evidence="2" type="primary">AVEN_109535_1</name>
    <name evidence="2" type="ORF">NPIL_22801</name>
</gene>
<proteinExistence type="predicted"/>